<keyword evidence="2" id="KW-1185">Reference proteome</keyword>
<evidence type="ECO:0000313" key="1">
    <source>
        <dbReference type="EMBL" id="SHH78174.1"/>
    </source>
</evidence>
<dbReference type="RefSeq" id="WP_072778795.1">
    <property type="nucleotide sequence ID" value="NZ_FQXC01000004.1"/>
</dbReference>
<name>A0A1M5VT52_9RHOB</name>
<dbReference type="STRING" id="996342.SAMN05443551_3049"/>
<protein>
    <recommendedName>
        <fullName evidence="3">DUF3445 domain-containing protein</fullName>
    </recommendedName>
</protein>
<dbReference type="Pfam" id="PF11927">
    <property type="entry name" value="HODM_asu-like"/>
    <property type="match status" value="1"/>
</dbReference>
<organism evidence="1 2">
    <name type="scientific">Marivita hallyeonensis</name>
    <dbReference type="NCBI Taxonomy" id="996342"/>
    <lineage>
        <taxon>Bacteria</taxon>
        <taxon>Pseudomonadati</taxon>
        <taxon>Pseudomonadota</taxon>
        <taxon>Alphaproteobacteria</taxon>
        <taxon>Rhodobacterales</taxon>
        <taxon>Roseobacteraceae</taxon>
        <taxon>Marivita</taxon>
    </lineage>
</organism>
<dbReference type="AlphaFoldDB" id="A0A1M5VT52"/>
<proteinExistence type="predicted"/>
<sequence>MIFQTALPYDVFAPRPLPGVAPIGDDPWFIVDDAYAGQMAHREAFLATRADDVLATDAPSQAALGEMLSEVLAHLPSGFRIAEDTVLCPDGRSVPIDRAEPFRTLGRILQEDVCLLEKRGDEHVLTGAVLCFPASWRLSEKIGHPLTHIHMPVPDYDAQLARRVQRLFDGVRPGRAIWRFNALWYADPELHQPRSSDTPRELTDKTSAPYLRSERQVIWRLPKSGGVLFTIHTFVIPRAAVATAFAPADQLPAR</sequence>
<dbReference type="Proteomes" id="UP000184221">
    <property type="component" value="Unassembled WGS sequence"/>
</dbReference>
<reference evidence="1 2" key="1">
    <citation type="submission" date="2016-11" db="EMBL/GenBank/DDBJ databases">
        <authorList>
            <person name="Jaros S."/>
            <person name="Januszkiewicz K."/>
            <person name="Wedrychowicz H."/>
        </authorList>
    </citation>
    <scope>NUCLEOTIDE SEQUENCE [LARGE SCALE GENOMIC DNA]</scope>
    <source>
        <strain evidence="1 2">DSM 29431</strain>
    </source>
</reference>
<accession>A0A1M5VT52</accession>
<dbReference type="InterPro" id="IPR021848">
    <property type="entry name" value="HODM_asu-like"/>
</dbReference>
<evidence type="ECO:0000313" key="2">
    <source>
        <dbReference type="Proteomes" id="UP000184221"/>
    </source>
</evidence>
<gene>
    <name evidence="1" type="ORF">SAMN05443551_3049</name>
</gene>
<dbReference type="OrthoDB" id="5242510at2"/>
<evidence type="ECO:0008006" key="3">
    <source>
        <dbReference type="Google" id="ProtNLM"/>
    </source>
</evidence>
<dbReference type="EMBL" id="FQXC01000004">
    <property type="protein sequence ID" value="SHH78174.1"/>
    <property type="molecule type" value="Genomic_DNA"/>
</dbReference>